<dbReference type="Proteomes" id="UP001470230">
    <property type="component" value="Unassembled WGS sequence"/>
</dbReference>
<name>A0ABR2IJ30_9EUKA</name>
<evidence type="ECO:0000256" key="2">
    <source>
        <dbReference type="ARBA" id="ARBA00023125"/>
    </source>
</evidence>
<organism evidence="9 10">
    <name type="scientific">Tritrichomonas musculus</name>
    <dbReference type="NCBI Taxonomy" id="1915356"/>
    <lineage>
        <taxon>Eukaryota</taxon>
        <taxon>Metamonada</taxon>
        <taxon>Parabasalia</taxon>
        <taxon>Tritrichomonadida</taxon>
        <taxon>Tritrichomonadidae</taxon>
        <taxon>Tritrichomonas</taxon>
    </lineage>
</organism>
<evidence type="ECO:0000313" key="10">
    <source>
        <dbReference type="Proteomes" id="UP001470230"/>
    </source>
</evidence>
<evidence type="ECO:0000259" key="7">
    <source>
        <dbReference type="PROSITE" id="PS51293"/>
    </source>
</evidence>
<evidence type="ECO:0000256" key="5">
    <source>
        <dbReference type="SAM" id="MobiDB-lite"/>
    </source>
</evidence>
<feature type="domain" description="SANT" evidence="7">
    <location>
        <begin position="76"/>
        <end position="127"/>
    </location>
</feature>
<evidence type="ECO:0000259" key="8">
    <source>
        <dbReference type="PROSITE" id="PS51294"/>
    </source>
</evidence>
<feature type="domain" description="Myb-like" evidence="6">
    <location>
        <begin position="26"/>
        <end position="72"/>
    </location>
</feature>
<evidence type="ECO:0000313" key="9">
    <source>
        <dbReference type="EMBL" id="KAK8863587.1"/>
    </source>
</evidence>
<feature type="domain" description="HTH myb-type" evidence="8">
    <location>
        <begin position="77"/>
        <end position="127"/>
    </location>
</feature>
<dbReference type="InterPro" id="IPR051575">
    <property type="entry name" value="Myb-like_DNA-bd"/>
</dbReference>
<dbReference type="Gene3D" id="1.10.10.60">
    <property type="entry name" value="Homeodomain-like"/>
    <property type="match status" value="2"/>
</dbReference>
<reference evidence="9 10" key="1">
    <citation type="submission" date="2024-04" db="EMBL/GenBank/DDBJ databases">
        <title>Tritrichomonas musculus Genome.</title>
        <authorList>
            <person name="Alves-Ferreira E."/>
            <person name="Grigg M."/>
            <person name="Lorenzi H."/>
            <person name="Galac M."/>
        </authorList>
    </citation>
    <scope>NUCLEOTIDE SEQUENCE [LARGE SCALE GENOMIC DNA]</scope>
    <source>
        <strain evidence="9 10">EAF2021</strain>
    </source>
</reference>
<dbReference type="SUPFAM" id="SSF46689">
    <property type="entry name" value="Homeodomain-like"/>
    <property type="match status" value="1"/>
</dbReference>
<dbReference type="CDD" id="cd00167">
    <property type="entry name" value="SANT"/>
    <property type="match status" value="2"/>
</dbReference>
<dbReference type="SMART" id="SM00717">
    <property type="entry name" value="SANT"/>
    <property type="match status" value="2"/>
</dbReference>
<keyword evidence="4" id="KW-0539">Nucleus</keyword>
<accession>A0ABR2IJ30</accession>
<dbReference type="InterPro" id="IPR017930">
    <property type="entry name" value="Myb_dom"/>
</dbReference>
<dbReference type="PROSITE" id="PS51294">
    <property type="entry name" value="HTH_MYB"/>
    <property type="match status" value="2"/>
</dbReference>
<comment type="caution">
    <text evidence="9">The sequence shown here is derived from an EMBL/GenBank/DDBJ whole genome shotgun (WGS) entry which is preliminary data.</text>
</comment>
<evidence type="ECO:0000256" key="3">
    <source>
        <dbReference type="ARBA" id="ARBA00023163"/>
    </source>
</evidence>
<feature type="domain" description="HTH myb-type" evidence="8">
    <location>
        <begin position="21"/>
        <end position="76"/>
    </location>
</feature>
<evidence type="ECO:0008006" key="11">
    <source>
        <dbReference type="Google" id="ProtNLM"/>
    </source>
</evidence>
<dbReference type="InterPro" id="IPR017884">
    <property type="entry name" value="SANT_dom"/>
</dbReference>
<dbReference type="PANTHER" id="PTHR46621">
    <property type="entry name" value="SNRNA-ACTIVATING PROTEIN COMPLEX SUBUNIT 4"/>
    <property type="match status" value="1"/>
</dbReference>
<evidence type="ECO:0000256" key="4">
    <source>
        <dbReference type="ARBA" id="ARBA00023242"/>
    </source>
</evidence>
<evidence type="ECO:0000256" key="1">
    <source>
        <dbReference type="ARBA" id="ARBA00023015"/>
    </source>
</evidence>
<dbReference type="InterPro" id="IPR001005">
    <property type="entry name" value="SANT/Myb"/>
</dbReference>
<dbReference type="PROSITE" id="PS51293">
    <property type="entry name" value="SANT"/>
    <property type="match status" value="1"/>
</dbReference>
<feature type="domain" description="Myb-like" evidence="6">
    <location>
        <begin position="73"/>
        <end position="119"/>
    </location>
</feature>
<keyword evidence="10" id="KW-1185">Reference proteome</keyword>
<dbReference type="InterPro" id="IPR009057">
    <property type="entry name" value="Homeodomain-like_sf"/>
</dbReference>
<protein>
    <recommendedName>
        <fullName evidence="11">Myb-like DNA-binding domain containing protein</fullName>
    </recommendedName>
</protein>
<gene>
    <name evidence="9" type="ORF">M9Y10_011274</name>
</gene>
<keyword evidence="1" id="KW-0805">Transcription regulation</keyword>
<proteinExistence type="predicted"/>
<dbReference type="PROSITE" id="PS50090">
    <property type="entry name" value="MYB_LIKE"/>
    <property type="match status" value="2"/>
</dbReference>
<feature type="region of interest" description="Disordered" evidence="5">
    <location>
        <begin position="1"/>
        <end position="28"/>
    </location>
</feature>
<dbReference type="Pfam" id="PF13921">
    <property type="entry name" value="Myb_DNA-bind_6"/>
    <property type="match status" value="1"/>
</dbReference>
<keyword evidence="3" id="KW-0804">Transcription</keyword>
<keyword evidence="2" id="KW-0238">DNA-binding</keyword>
<sequence>MNKTDREEDETLYSSDTPRNHRIHPRSQFSPEEDHLLMNLVAKYGLDKWEDISNDMKNRNVRQCKDRWMNYLSPSVKKSPWTPEEDDLLEKLYMKYGPKWVKIAQLIEGRTDINLKNRYLLLQRHKKRKEKLLEKIDEKDDPVKKKSSISKQSKLSVLESQHNNNKCISSFMDNFFDIQFDFVNKWDLFEFD</sequence>
<dbReference type="EMBL" id="JAPFFF010000017">
    <property type="protein sequence ID" value="KAK8863587.1"/>
    <property type="molecule type" value="Genomic_DNA"/>
</dbReference>
<dbReference type="PANTHER" id="PTHR46621:SF1">
    <property type="entry name" value="SNRNA-ACTIVATING PROTEIN COMPLEX SUBUNIT 4"/>
    <property type="match status" value="1"/>
</dbReference>
<evidence type="ECO:0000259" key="6">
    <source>
        <dbReference type="PROSITE" id="PS50090"/>
    </source>
</evidence>